<reference evidence="4" key="2">
    <citation type="submission" date="2023-04" db="EMBL/GenBank/DDBJ databases">
        <authorList>
            <person name="Beletskiy A.V."/>
            <person name="Mardanov A.V."/>
            <person name="Ravin N.V."/>
        </authorList>
    </citation>
    <scope>NUCLEOTIDE SEQUENCE</scope>
    <source>
        <strain evidence="4">GKL-01</strain>
    </source>
</reference>
<sequence length="384" mass="43931">MLEILFLLLPLAFYSGWRAATKPSKTKQASEQPSSVNERFVQGINYLLNEEPDKALDVFLKYPDVDEQTANTFLLLGNSFRNRGEVNRALRVHQNLIARPTISKAQRVNAMLALGEDFFAAGLLDRAESVFTEILKDDPKQIAACEPLREIYEKLHEWDKAIEITQCVQQQGQTDHSRLIAHYYCELATQALNNNNLFEADANLKAAEKIYPQSSRVKVLKADLAYSQGQTETALALYEQAIRQDSRLLGMLFKQLLNQYPELTQRQALFEFTQALYQQNREPRVFMYLLQLAQLVGQVPTIQPLVTEHLQKGQMTLNTAAYSSDILANHWQQAQVCDIADLQMGLHRLAKSQPEFQCTHCGYKMQDYLWRCPACHRWDTVSAV</sequence>
<dbReference type="InterPro" id="IPR011990">
    <property type="entry name" value="TPR-like_helical_dom_sf"/>
</dbReference>
<keyword evidence="1" id="KW-0479">Metal-binding</keyword>
<feature type="repeat" description="TPR" evidence="2">
    <location>
        <begin position="108"/>
        <end position="141"/>
    </location>
</feature>
<evidence type="ECO:0000313" key="4">
    <source>
        <dbReference type="EMBL" id="WGZ89536.1"/>
    </source>
</evidence>
<dbReference type="Proteomes" id="UP001300672">
    <property type="component" value="Chromosome"/>
</dbReference>
<dbReference type="PANTHER" id="PTHR12558">
    <property type="entry name" value="CELL DIVISION CYCLE 16,23,27"/>
    <property type="match status" value="1"/>
</dbReference>
<dbReference type="AlphaFoldDB" id="A0AA95KDG1"/>
<dbReference type="Pfam" id="PF13432">
    <property type="entry name" value="TPR_16"/>
    <property type="match status" value="2"/>
</dbReference>
<dbReference type="Gene3D" id="1.25.40.10">
    <property type="entry name" value="Tetratricopeptide repeat domain"/>
    <property type="match status" value="2"/>
</dbReference>
<accession>A0AA95KDG1</accession>
<organism evidence="4">
    <name type="scientific">Candidatus Thiocaldithrix dubininis</name>
    <dbReference type="NCBI Taxonomy" id="3080823"/>
    <lineage>
        <taxon>Bacteria</taxon>
        <taxon>Pseudomonadati</taxon>
        <taxon>Pseudomonadota</taxon>
        <taxon>Gammaproteobacteria</taxon>
        <taxon>Thiotrichales</taxon>
        <taxon>Thiotrichaceae</taxon>
        <taxon>Candidatus Thiocaldithrix</taxon>
    </lineage>
</organism>
<keyword evidence="2" id="KW-0802">TPR repeat</keyword>
<dbReference type="SUPFAM" id="SSF48452">
    <property type="entry name" value="TPR-like"/>
    <property type="match status" value="2"/>
</dbReference>
<gene>
    <name evidence="4" type="ORF">QJT80_08430</name>
</gene>
<proteinExistence type="predicted"/>
<protein>
    <submittedName>
        <fullName evidence="4">Tetratricopeptide repeat protein</fullName>
    </submittedName>
</protein>
<name>A0AA95KDG1_9GAMM</name>
<evidence type="ECO:0000259" key="3">
    <source>
        <dbReference type="Pfam" id="PF18073"/>
    </source>
</evidence>
<dbReference type="EMBL" id="CP124755">
    <property type="protein sequence ID" value="WGZ89536.1"/>
    <property type="molecule type" value="Genomic_DNA"/>
</dbReference>
<evidence type="ECO:0000256" key="2">
    <source>
        <dbReference type="PROSITE-ProRule" id="PRU00339"/>
    </source>
</evidence>
<dbReference type="InterPro" id="IPR041166">
    <property type="entry name" value="Rubredoxin_2"/>
</dbReference>
<feature type="domain" description="LapB rubredoxin metal binding" evidence="3">
    <location>
        <begin position="356"/>
        <end position="381"/>
    </location>
</feature>
<dbReference type="GO" id="GO:0046872">
    <property type="term" value="F:metal ion binding"/>
    <property type="evidence" value="ECO:0007669"/>
    <property type="project" value="UniProtKB-KW"/>
</dbReference>
<reference evidence="4" key="1">
    <citation type="journal article" date="2023" name="Int. J. Mol. Sci.">
        <title>Metagenomics Revealed a New Genus 'Candidatus Thiocaldithrix dubininis' gen. nov., sp. nov. and a New Species 'Candidatus Thiothrix putei' sp. nov. in the Family Thiotrichaceae, Some Members of Which Have Traits of Both Na+- and H+-Motive Energetics.</title>
        <authorList>
            <person name="Ravin N.V."/>
            <person name="Muntyan M.S."/>
            <person name="Smolyakov D.D."/>
            <person name="Rudenko T.S."/>
            <person name="Beletsky A.V."/>
            <person name="Mardanov A.V."/>
            <person name="Grabovich M.Y."/>
        </authorList>
    </citation>
    <scope>NUCLEOTIDE SEQUENCE</scope>
    <source>
        <strain evidence="4">GKL-01</strain>
    </source>
</reference>
<evidence type="ECO:0000256" key="1">
    <source>
        <dbReference type="ARBA" id="ARBA00022723"/>
    </source>
</evidence>
<dbReference type="InterPro" id="IPR019734">
    <property type="entry name" value="TPR_rpt"/>
</dbReference>
<dbReference type="KEGG" id="tdu:QJT80_08430"/>
<dbReference type="PROSITE" id="PS50005">
    <property type="entry name" value="TPR"/>
    <property type="match status" value="1"/>
</dbReference>
<dbReference type="PANTHER" id="PTHR12558:SF13">
    <property type="entry name" value="CELL DIVISION CYCLE PROTEIN 27 HOMOLOG"/>
    <property type="match status" value="1"/>
</dbReference>
<dbReference type="Pfam" id="PF18073">
    <property type="entry name" value="Zn_ribbon_LapB"/>
    <property type="match status" value="1"/>
</dbReference>